<keyword evidence="3" id="KW-1185">Reference proteome</keyword>
<dbReference type="AlphaFoldDB" id="G5H752"/>
<gene>
    <name evidence="2" type="ORF">HMPREF9450_00895</name>
</gene>
<dbReference type="GeneID" id="92816090"/>
<dbReference type="RefSeq" id="WP_009133701.1">
    <property type="nucleotide sequence ID" value="NZ_CP102250.1"/>
</dbReference>
<dbReference type="STRING" id="742725.HMPREF9450_00895"/>
<dbReference type="HOGENOM" id="CLU_2520268_0_0_10"/>
<proteinExistence type="predicted"/>
<keyword evidence="1" id="KW-1133">Transmembrane helix</keyword>
<feature type="transmembrane region" description="Helical" evidence="1">
    <location>
        <begin position="12"/>
        <end position="43"/>
    </location>
</feature>
<comment type="caution">
    <text evidence="2">The sequence shown here is derived from an EMBL/GenBank/DDBJ whole genome shotgun (WGS) entry which is preliminary data.</text>
</comment>
<evidence type="ECO:0000313" key="2">
    <source>
        <dbReference type="EMBL" id="EHB92691.1"/>
    </source>
</evidence>
<accession>G5H752</accession>
<protein>
    <submittedName>
        <fullName evidence="2">Uncharacterized protein</fullName>
    </submittedName>
</protein>
<evidence type="ECO:0000256" key="1">
    <source>
        <dbReference type="SAM" id="Phobius"/>
    </source>
</evidence>
<feature type="transmembrane region" description="Helical" evidence="1">
    <location>
        <begin position="63"/>
        <end position="83"/>
    </location>
</feature>
<keyword evidence="1" id="KW-0472">Membrane</keyword>
<dbReference type="EMBL" id="ADLD01000009">
    <property type="protein sequence ID" value="EHB92691.1"/>
    <property type="molecule type" value="Genomic_DNA"/>
</dbReference>
<sequence length="84" mass="9234">MTKPNLWQIITGMVVTAICGVALNMGVFSFFPALIVAIAWAGIKQTSGKEYKDKNGNYTDPKFWKDFVSVMAGTLVMWAIVMIG</sequence>
<name>G5H752_9BACT</name>
<organism evidence="2 3">
    <name type="scientific">Alistipes indistinctus YIT 12060</name>
    <dbReference type="NCBI Taxonomy" id="742725"/>
    <lineage>
        <taxon>Bacteria</taxon>
        <taxon>Pseudomonadati</taxon>
        <taxon>Bacteroidota</taxon>
        <taxon>Bacteroidia</taxon>
        <taxon>Bacteroidales</taxon>
        <taxon>Rikenellaceae</taxon>
        <taxon>Alistipes</taxon>
    </lineage>
</organism>
<reference evidence="2 3" key="1">
    <citation type="submission" date="2011-08" db="EMBL/GenBank/DDBJ databases">
        <title>The Genome Sequence of Alistipes indistinctus YIT 12060.</title>
        <authorList>
            <consortium name="The Broad Institute Genome Sequencing Platform"/>
            <person name="Earl A."/>
            <person name="Ward D."/>
            <person name="Feldgarden M."/>
            <person name="Gevers D."/>
            <person name="Morotomi M."/>
            <person name="Young S.K."/>
            <person name="Zeng Q."/>
            <person name="Gargeya S."/>
            <person name="Fitzgerald M."/>
            <person name="Haas B."/>
            <person name="Abouelleil A."/>
            <person name="Alvarado L."/>
            <person name="Arachchi H.M."/>
            <person name="Berlin A."/>
            <person name="Brown A."/>
            <person name="Chapman S.B."/>
            <person name="Chen Z."/>
            <person name="Dunbar C."/>
            <person name="Freedman E."/>
            <person name="Gearin G."/>
            <person name="Gellesch M."/>
            <person name="Goldberg J."/>
            <person name="Griggs A."/>
            <person name="Gujja S."/>
            <person name="Heiman D."/>
            <person name="Howarth C."/>
            <person name="Larson L."/>
            <person name="Lui A."/>
            <person name="MacDonald P.J.P."/>
            <person name="Montmayeur A."/>
            <person name="Murphy C."/>
            <person name="Neiman D."/>
            <person name="Pearson M."/>
            <person name="Priest M."/>
            <person name="Roberts A."/>
            <person name="Saif S."/>
            <person name="Shea T."/>
            <person name="Shenoy N."/>
            <person name="Sisk P."/>
            <person name="Stolte C."/>
            <person name="Sykes S."/>
            <person name="Wortman J."/>
            <person name="Nusbaum C."/>
            <person name="Birren B."/>
        </authorList>
    </citation>
    <scope>NUCLEOTIDE SEQUENCE [LARGE SCALE GENOMIC DNA]</scope>
    <source>
        <strain evidence="2 3">YIT 12060</strain>
    </source>
</reference>
<dbReference type="PATRIC" id="fig|742725.3.peg.949"/>
<evidence type="ECO:0000313" key="3">
    <source>
        <dbReference type="Proteomes" id="UP000006008"/>
    </source>
</evidence>
<dbReference type="Proteomes" id="UP000006008">
    <property type="component" value="Unassembled WGS sequence"/>
</dbReference>
<keyword evidence="1" id="KW-0812">Transmembrane</keyword>